<evidence type="ECO:0000259" key="5">
    <source>
        <dbReference type="PROSITE" id="PS50977"/>
    </source>
</evidence>
<keyword evidence="1" id="KW-0805">Transcription regulation</keyword>
<dbReference type="SUPFAM" id="SSF48498">
    <property type="entry name" value="Tetracyclin repressor-like, C-terminal domain"/>
    <property type="match status" value="1"/>
</dbReference>
<proteinExistence type="predicted"/>
<dbReference type="AlphaFoldDB" id="A0A6L9E7R1"/>
<evidence type="ECO:0000256" key="4">
    <source>
        <dbReference type="PROSITE-ProRule" id="PRU00335"/>
    </source>
</evidence>
<reference evidence="6 7" key="1">
    <citation type="submission" date="2020-01" db="EMBL/GenBank/DDBJ databases">
        <title>Bacteria diversity of Porities sp.</title>
        <authorList>
            <person name="Wang G."/>
        </authorList>
    </citation>
    <scope>NUCLEOTIDE SEQUENCE [LARGE SCALE GENOMIC DNA]</scope>
    <source>
        <strain evidence="6 7">R33</strain>
    </source>
</reference>
<dbReference type="InterPro" id="IPR036271">
    <property type="entry name" value="Tet_transcr_reg_TetR-rel_C_sf"/>
</dbReference>
<evidence type="ECO:0000256" key="1">
    <source>
        <dbReference type="ARBA" id="ARBA00023015"/>
    </source>
</evidence>
<comment type="caution">
    <text evidence="6">The sequence shown here is derived from an EMBL/GenBank/DDBJ whole genome shotgun (WGS) entry which is preliminary data.</text>
</comment>
<gene>
    <name evidence="6" type="ORF">GTQ38_02065</name>
</gene>
<keyword evidence="3" id="KW-0804">Transcription</keyword>
<feature type="domain" description="HTH tetR-type" evidence="5">
    <location>
        <begin position="6"/>
        <end position="66"/>
    </location>
</feature>
<dbReference type="PANTHER" id="PTHR47506:SF1">
    <property type="entry name" value="HTH-TYPE TRANSCRIPTIONAL REGULATOR YJDC"/>
    <property type="match status" value="1"/>
</dbReference>
<dbReference type="PROSITE" id="PS50977">
    <property type="entry name" value="HTH_TETR_2"/>
    <property type="match status" value="1"/>
</dbReference>
<keyword evidence="2 4" id="KW-0238">DNA-binding</keyword>
<protein>
    <submittedName>
        <fullName evidence="6">TetR family transcriptional regulator</fullName>
    </submittedName>
</protein>
<evidence type="ECO:0000256" key="2">
    <source>
        <dbReference type="ARBA" id="ARBA00023125"/>
    </source>
</evidence>
<dbReference type="InterPro" id="IPR009057">
    <property type="entry name" value="Homeodomain-like_sf"/>
</dbReference>
<evidence type="ECO:0000256" key="3">
    <source>
        <dbReference type="ARBA" id="ARBA00023163"/>
    </source>
</evidence>
<dbReference type="PANTHER" id="PTHR47506">
    <property type="entry name" value="TRANSCRIPTIONAL REGULATORY PROTEIN"/>
    <property type="match status" value="1"/>
</dbReference>
<dbReference type="Gene3D" id="1.10.357.10">
    <property type="entry name" value="Tetracycline Repressor, domain 2"/>
    <property type="match status" value="1"/>
</dbReference>
<dbReference type="Pfam" id="PF00440">
    <property type="entry name" value="TetR_N"/>
    <property type="match status" value="1"/>
</dbReference>
<dbReference type="SUPFAM" id="SSF46689">
    <property type="entry name" value="Homeodomain-like"/>
    <property type="match status" value="1"/>
</dbReference>
<evidence type="ECO:0000313" key="6">
    <source>
        <dbReference type="EMBL" id="NAS10767.1"/>
    </source>
</evidence>
<dbReference type="Pfam" id="PF16925">
    <property type="entry name" value="TetR_C_13"/>
    <property type="match status" value="1"/>
</dbReference>
<dbReference type="EMBL" id="WXYO01000001">
    <property type="protein sequence ID" value="NAS10767.1"/>
    <property type="molecule type" value="Genomic_DNA"/>
</dbReference>
<evidence type="ECO:0000313" key="7">
    <source>
        <dbReference type="Proteomes" id="UP000475249"/>
    </source>
</evidence>
<dbReference type="Proteomes" id="UP000475249">
    <property type="component" value="Unassembled WGS sequence"/>
</dbReference>
<name>A0A6L9E7R1_9FLAO</name>
<dbReference type="GO" id="GO:0003677">
    <property type="term" value="F:DNA binding"/>
    <property type="evidence" value="ECO:0007669"/>
    <property type="project" value="UniProtKB-UniRule"/>
</dbReference>
<dbReference type="PRINTS" id="PR00455">
    <property type="entry name" value="HTHTETR"/>
</dbReference>
<feature type="DNA-binding region" description="H-T-H motif" evidence="4">
    <location>
        <begin position="29"/>
        <end position="48"/>
    </location>
</feature>
<dbReference type="InterPro" id="IPR011075">
    <property type="entry name" value="TetR_C"/>
</dbReference>
<sequence length="193" mass="22263">MARTEEFDRELVLEKAMNLFWEKGYNGTSMQDLVDRTGLNRSSLYNSFGSKMDLYEETLKSYQKQTGGIFQKALLKAKDPLDAIQQIFESFLPEILGDKQERGCFILNCKMEMSNQDASVKKWLLDTQENQLSTFQELVSEGQKQGLINNKEDSMSYAYYILSAFQGFRITGILVKKEEVLRQLIHNVISVLK</sequence>
<dbReference type="RefSeq" id="WP_161433556.1">
    <property type="nucleotide sequence ID" value="NZ_WXYO01000001.1"/>
</dbReference>
<dbReference type="InterPro" id="IPR001647">
    <property type="entry name" value="HTH_TetR"/>
</dbReference>
<accession>A0A6L9E7R1</accession>
<organism evidence="6 7">
    <name type="scientific">Poritiphilus flavus</name>
    <dbReference type="NCBI Taxonomy" id="2697053"/>
    <lineage>
        <taxon>Bacteria</taxon>
        <taxon>Pseudomonadati</taxon>
        <taxon>Bacteroidota</taxon>
        <taxon>Flavobacteriia</taxon>
        <taxon>Flavobacteriales</taxon>
        <taxon>Flavobacteriaceae</taxon>
        <taxon>Poritiphilus</taxon>
    </lineage>
</organism>
<keyword evidence="7" id="KW-1185">Reference proteome</keyword>
<dbReference type="Gene3D" id="1.10.10.60">
    <property type="entry name" value="Homeodomain-like"/>
    <property type="match status" value="1"/>
</dbReference>